<gene>
    <name evidence="2" type="ORF">K443DRAFT_91450</name>
</gene>
<reference evidence="3" key="2">
    <citation type="submission" date="2015-01" db="EMBL/GenBank/DDBJ databases">
        <title>Evolutionary Origins and Diversification of the Mycorrhizal Mutualists.</title>
        <authorList>
            <consortium name="DOE Joint Genome Institute"/>
            <consortium name="Mycorrhizal Genomics Consortium"/>
            <person name="Kohler A."/>
            <person name="Kuo A."/>
            <person name="Nagy L.G."/>
            <person name="Floudas D."/>
            <person name="Copeland A."/>
            <person name="Barry K.W."/>
            <person name="Cichocki N."/>
            <person name="Veneault-Fourrey C."/>
            <person name="LaButti K."/>
            <person name="Lindquist E.A."/>
            <person name="Lipzen A."/>
            <person name="Lundell T."/>
            <person name="Morin E."/>
            <person name="Murat C."/>
            <person name="Riley R."/>
            <person name="Ohm R."/>
            <person name="Sun H."/>
            <person name="Tunlid A."/>
            <person name="Henrissat B."/>
            <person name="Grigoriev I.V."/>
            <person name="Hibbett D.S."/>
            <person name="Martin F."/>
        </authorList>
    </citation>
    <scope>NUCLEOTIDE SEQUENCE [LARGE SCALE GENOMIC DNA]</scope>
    <source>
        <strain evidence="3">LaAM-08-1</strain>
    </source>
</reference>
<dbReference type="Pfam" id="PF00931">
    <property type="entry name" value="NB-ARC"/>
    <property type="match status" value="1"/>
</dbReference>
<dbReference type="Pfam" id="PF13424">
    <property type="entry name" value="TPR_12"/>
    <property type="match status" value="3"/>
</dbReference>
<dbReference type="EMBL" id="KN838560">
    <property type="protein sequence ID" value="KIK05390.1"/>
    <property type="molecule type" value="Genomic_DNA"/>
</dbReference>
<dbReference type="PANTHER" id="PTHR46082">
    <property type="entry name" value="ATP/GTP-BINDING PROTEIN-RELATED"/>
    <property type="match status" value="1"/>
</dbReference>
<dbReference type="Pfam" id="PF13374">
    <property type="entry name" value="TPR_10"/>
    <property type="match status" value="1"/>
</dbReference>
<dbReference type="AlphaFoldDB" id="A0A0C9WZX8"/>
<proteinExistence type="predicted"/>
<reference evidence="2 3" key="1">
    <citation type="submission" date="2014-04" db="EMBL/GenBank/DDBJ databases">
        <authorList>
            <consortium name="DOE Joint Genome Institute"/>
            <person name="Kuo A."/>
            <person name="Kohler A."/>
            <person name="Nagy L.G."/>
            <person name="Floudas D."/>
            <person name="Copeland A."/>
            <person name="Barry K.W."/>
            <person name="Cichocki N."/>
            <person name="Veneault-Fourrey C."/>
            <person name="LaButti K."/>
            <person name="Lindquist E.A."/>
            <person name="Lipzen A."/>
            <person name="Lundell T."/>
            <person name="Morin E."/>
            <person name="Murat C."/>
            <person name="Sun H."/>
            <person name="Tunlid A."/>
            <person name="Henrissat B."/>
            <person name="Grigoriev I.V."/>
            <person name="Hibbett D.S."/>
            <person name="Martin F."/>
            <person name="Nordberg H.P."/>
            <person name="Cantor M.N."/>
            <person name="Hua S.X."/>
        </authorList>
    </citation>
    <scope>NUCLEOTIDE SEQUENCE [LARGE SCALE GENOMIC DNA]</scope>
    <source>
        <strain evidence="2 3">LaAM-08-1</strain>
    </source>
</reference>
<dbReference type="Gene3D" id="1.25.40.10">
    <property type="entry name" value="Tetratricopeptide repeat domain"/>
    <property type="match status" value="2"/>
</dbReference>
<dbReference type="HOGENOM" id="CLU_000288_125_8_1"/>
<evidence type="ECO:0000259" key="1">
    <source>
        <dbReference type="Pfam" id="PF00931"/>
    </source>
</evidence>
<dbReference type="GO" id="GO:0043531">
    <property type="term" value="F:ADP binding"/>
    <property type="evidence" value="ECO:0007669"/>
    <property type="project" value="InterPro"/>
</dbReference>
<dbReference type="STRING" id="1095629.A0A0C9WZX8"/>
<dbReference type="InterPro" id="IPR002182">
    <property type="entry name" value="NB-ARC"/>
</dbReference>
<evidence type="ECO:0000313" key="2">
    <source>
        <dbReference type="EMBL" id="KIK05390.1"/>
    </source>
</evidence>
<evidence type="ECO:0000313" key="3">
    <source>
        <dbReference type="Proteomes" id="UP000054477"/>
    </source>
</evidence>
<dbReference type="SUPFAM" id="SSF52540">
    <property type="entry name" value="P-loop containing nucleoside triphosphate hydrolases"/>
    <property type="match status" value="1"/>
</dbReference>
<keyword evidence="3" id="KW-1185">Reference proteome</keyword>
<dbReference type="OrthoDB" id="771227at2759"/>
<dbReference type="Proteomes" id="UP000054477">
    <property type="component" value="Unassembled WGS sequence"/>
</dbReference>
<dbReference type="Gene3D" id="3.40.50.300">
    <property type="entry name" value="P-loop containing nucleotide triphosphate hydrolases"/>
    <property type="match status" value="1"/>
</dbReference>
<sequence length="810" mass="91086">MSVLANAHHFVASNNTFNTVRSMMSFHNSNYGNIPLMPNPSKSFTGQREVIAKIKRHFSNTNNSGQERKFFLLHGVGGIGKTEICLKFIEEMSDCFSLVFWIDASSVVTIRQGLKGISNLPAAQSSGLDVSPESALHWIGSLEENYIMVFDNAHVLSSTELKAYLPPGRGGNILITGCNSSIIRNLTSPKDSLKVTGMKENDAMELLLKASCLNPYSMEFRAEASKIVKVLSYLPLAINQAGAYIASGATSIGDYLAKYFENKKTLLSHSKFIGASEYNRAVYETWELSYKEIQQRAKSDDSYKANAANSATLLLKLFSFFHHKEITEKIFSYAALQKDQKTSDTELLLASSMLNWRLLPLNKAGAWENSLFREGIQVLLSFSLIKKAPSDGVYAMHPLVHAWGRDRLTLNERKKCCLMAYVILSSSLREDESQPYEFQRVLVTHVRETIEHSKSESGQNVVDYWDDAYVKFSHLLWKQGYPEEAETLQIKVLDTRSRKLGVEHPDTIYAMRSLAKTFGSLGKYEEAERLEIQVLEGMNRILGVEHPDTIKAMANLGATYYSLRKYTEAERMEIQVLDARNRILGVEHPETIRAMANLGATYQYLGKYTEAEKLEIRVLESRNRILGVEHPDTIRAMANIGATYRYLGKYTEAEELEIQVLDARDRIVGVDHPDTIRAMASLAATYYSLGRYTEAEKLSIQVLDARNRILGVEHPDTIMAMDNLAKTYDHLRKYTDGEKLKTQVLDGRIKIPGPERPDAVANDIATKHLQGMVEDKLQVLVPDAGRKVAETEHPHIIRAMTNPAPACKQL</sequence>
<dbReference type="PANTHER" id="PTHR46082:SF11">
    <property type="entry name" value="AAA+ ATPASE DOMAIN-CONTAINING PROTEIN-RELATED"/>
    <property type="match status" value="1"/>
</dbReference>
<protein>
    <recommendedName>
        <fullName evidence="1">NB-ARC domain-containing protein</fullName>
    </recommendedName>
</protein>
<dbReference type="InterPro" id="IPR019734">
    <property type="entry name" value="TPR_rpt"/>
</dbReference>
<dbReference type="InterPro" id="IPR011990">
    <property type="entry name" value="TPR-like_helical_dom_sf"/>
</dbReference>
<name>A0A0C9WZX8_9AGAR</name>
<dbReference type="InterPro" id="IPR053137">
    <property type="entry name" value="NLR-like"/>
</dbReference>
<organism evidence="2 3">
    <name type="scientific">Laccaria amethystina LaAM-08-1</name>
    <dbReference type="NCBI Taxonomy" id="1095629"/>
    <lineage>
        <taxon>Eukaryota</taxon>
        <taxon>Fungi</taxon>
        <taxon>Dikarya</taxon>
        <taxon>Basidiomycota</taxon>
        <taxon>Agaricomycotina</taxon>
        <taxon>Agaricomycetes</taxon>
        <taxon>Agaricomycetidae</taxon>
        <taxon>Agaricales</taxon>
        <taxon>Agaricineae</taxon>
        <taxon>Hydnangiaceae</taxon>
        <taxon>Laccaria</taxon>
    </lineage>
</organism>
<feature type="non-terminal residue" evidence="2">
    <location>
        <position position="1"/>
    </location>
</feature>
<dbReference type="SMART" id="SM00028">
    <property type="entry name" value="TPR"/>
    <property type="match status" value="4"/>
</dbReference>
<feature type="domain" description="NB-ARC" evidence="1">
    <location>
        <begin position="52"/>
        <end position="210"/>
    </location>
</feature>
<dbReference type="InterPro" id="IPR027417">
    <property type="entry name" value="P-loop_NTPase"/>
</dbReference>
<accession>A0A0C9WZX8</accession>
<dbReference type="SUPFAM" id="SSF48452">
    <property type="entry name" value="TPR-like"/>
    <property type="match status" value="2"/>
</dbReference>